<keyword evidence="2" id="KW-1185">Reference proteome</keyword>
<dbReference type="RefSeq" id="YP_001426514.1">
    <property type="nucleotide sequence ID" value="NC_008724.1"/>
</dbReference>
<evidence type="ECO:0000313" key="2">
    <source>
        <dbReference type="Proteomes" id="UP000202420"/>
    </source>
</evidence>
<gene>
    <name evidence="1" type="primary">z033R</name>
    <name evidence="1" type="ORF">ATCV1_z033R</name>
</gene>
<protein>
    <submittedName>
        <fullName evidence="1">Uncharacterized protein z033R</fullName>
    </submittedName>
</protein>
<proteinExistence type="predicted"/>
<reference evidence="1 2" key="1">
    <citation type="submission" date="2006-09" db="EMBL/GenBank/DDBJ databases">
        <title>Sequence and annotation of the 288-kb ATCV-1 virus that infects an endosymbiotic Chlorella strain of the heliozoon Acanthocystis turfacea.</title>
        <authorList>
            <person name="Fitzgerald L.A."/>
            <person name="Graves M.V."/>
            <person name="Li X."/>
            <person name="Pfitzner A.J.P."/>
            <person name="Hartigan J."/>
            <person name="Van Etten J.L."/>
        </authorList>
    </citation>
    <scope>NUCLEOTIDE SEQUENCE [LARGE SCALE GENOMIC DNA]</scope>
    <source>
        <strain evidence="1 2">ATCV-1</strain>
    </source>
</reference>
<dbReference type="Proteomes" id="UP000202420">
    <property type="component" value="Segment"/>
</dbReference>
<dbReference type="GeneID" id="5470595"/>
<evidence type="ECO:0000313" key="1">
    <source>
        <dbReference type="EMBL" id="ABT16167.1"/>
    </source>
</evidence>
<sequence>MYERQLARDMYNVQAPAFAENIIEDIFNDFFCCVFFPHYIRGRPARRDLDIQNAGSHPSDVDGCLVIREPHANNVHLVLSEGGI</sequence>
<dbReference type="KEGG" id="vg:5470595"/>
<organism evidence="1 2">
    <name type="scientific">Chlorovirus heliozoae</name>
    <dbReference type="NCBI Taxonomy" id="322019"/>
    <lineage>
        <taxon>Viruses</taxon>
        <taxon>Varidnaviria</taxon>
        <taxon>Bamfordvirae</taxon>
        <taxon>Nucleocytoviricota</taxon>
        <taxon>Megaviricetes</taxon>
        <taxon>Algavirales</taxon>
        <taxon>Phycodnaviridae</taxon>
        <taxon>Chlorovirus</taxon>
    </lineage>
</organism>
<name>A7K7Z3_9PHYC</name>
<accession>A7K7Z3</accession>
<dbReference type="EMBL" id="EF101928">
    <property type="protein sequence ID" value="ABT16167.1"/>
    <property type="molecule type" value="Genomic_DNA"/>
</dbReference>